<dbReference type="RefSeq" id="WP_147664318.1">
    <property type="nucleotide sequence ID" value="NZ_CP042905.2"/>
</dbReference>
<keyword evidence="1" id="KW-0812">Transmembrane</keyword>
<dbReference type="EMBL" id="CP042905">
    <property type="protein sequence ID" value="QEE17425.1"/>
    <property type="molecule type" value="Genomic_DNA"/>
</dbReference>
<evidence type="ECO:0000313" key="2">
    <source>
        <dbReference type="EMBL" id="QEE17425.1"/>
    </source>
</evidence>
<evidence type="ECO:0000256" key="1">
    <source>
        <dbReference type="SAM" id="Phobius"/>
    </source>
</evidence>
<dbReference type="Gene3D" id="2.120.10.10">
    <property type="match status" value="1"/>
</dbReference>
<dbReference type="AlphaFoldDB" id="A0A5B9DEH3"/>
<gene>
    <name evidence="2" type="ORF">DSAG12_03262</name>
</gene>
<evidence type="ECO:0008006" key="4">
    <source>
        <dbReference type="Google" id="ProtNLM"/>
    </source>
</evidence>
<keyword evidence="3" id="KW-1185">Reference proteome</keyword>
<reference evidence="2 3" key="1">
    <citation type="journal article" date="2020" name="Nature">
        <title>Isolation of an archaeon at the prokaryote-eukaryote interface.</title>
        <authorList>
            <person name="Imachi H."/>
            <person name="Nobu M.K."/>
            <person name="Nakahara N."/>
            <person name="Morono Y."/>
            <person name="Ogawara M."/>
            <person name="Takaki Y."/>
            <person name="Takano Y."/>
            <person name="Uematsu K."/>
            <person name="Ikuta T."/>
            <person name="Ito M."/>
            <person name="Matsui Y."/>
            <person name="Miyazaki M."/>
            <person name="Murata K."/>
            <person name="Saito Y."/>
            <person name="Sakai S."/>
            <person name="Song C."/>
            <person name="Tasumi E."/>
            <person name="Yamanaka Y."/>
            <person name="Yamaguchi T."/>
            <person name="Kamagata Y."/>
            <person name="Tamaki H."/>
            <person name="Takai K."/>
        </authorList>
    </citation>
    <scope>NUCLEOTIDE SEQUENCE [LARGE SCALE GENOMIC DNA]</scope>
    <source>
        <strain evidence="2 3">MK-D1</strain>
    </source>
</reference>
<dbReference type="SUPFAM" id="SSF50939">
    <property type="entry name" value="Sialidases"/>
    <property type="match status" value="1"/>
</dbReference>
<keyword evidence="1" id="KW-0472">Membrane</keyword>
<proteinExistence type="predicted"/>
<feature type="transmembrane region" description="Helical" evidence="1">
    <location>
        <begin position="21"/>
        <end position="41"/>
    </location>
</feature>
<protein>
    <recommendedName>
        <fullName evidence="4">Exo-alpha-sialidase</fullName>
    </recommendedName>
</protein>
<name>A0A5B9DEH3_9ARCH</name>
<sequence length="436" mass="49118">MSGKINLKFGLKNKKIMKFTLIIIYIVIISPIAFFGAWLVFNQVRAPPDYTYDPILQYEDWTVAEAGNNRSEQHKSNTDMIFHDNNFYLIHAQTKWHLQDTKGCLVIKKSSDASEGSWEEVAKIKVPNTDVRDPKFAEIGGKLFLYFLPNYNFDPGPNTTFYTYSDDGFQTFPTPKELEVNVTYTFSNGTNQNFLTGGWNLWRPKTPDDITWYVLASGRKYGEIAGTEHDADVANTITILLSSIDGHHWNEVSEVYTRYGNGEACIDFLPNGEIISTHRVGSMGLPGYAFGTPHGATVIGISSENFTKWSFSSDFQTRFDGATLFTINNRTFGVGRNHLGPRDDMGNHFAKKRTAFYEVKNDRLVLLFDLPSNGDTAYTGVVIKDGSVYICYYTNLIKKDYAWFVGLAFFPKTDIRMAKVSIIGLLAYADDIAGGN</sequence>
<organism evidence="2 3">
    <name type="scientific">Promethearchaeum syntrophicum</name>
    <dbReference type="NCBI Taxonomy" id="2594042"/>
    <lineage>
        <taxon>Archaea</taxon>
        <taxon>Promethearchaeati</taxon>
        <taxon>Promethearchaeota</taxon>
        <taxon>Promethearchaeia</taxon>
        <taxon>Promethearchaeales</taxon>
        <taxon>Promethearchaeaceae</taxon>
        <taxon>Promethearchaeum</taxon>
    </lineage>
</organism>
<evidence type="ECO:0000313" key="3">
    <source>
        <dbReference type="Proteomes" id="UP000321408"/>
    </source>
</evidence>
<accession>A0A5B9DEH3</accession>
<dbReference type="Proteomes" id="UP000321408">
    <property type="component" value="Chromosome"/>
</dbReference>
<dbReference type="GeneID" id="41331230"/>
<keyword evidence="1" id="KW-1133">Transmembrane helix</keyword>
<dbReference type="KEGG" id="psyt:DSAG12_03262"/>
<reference evidence="2 3" key="2">
    <citation type="journal article" date="2024" name="Int. J. Syst. Evol. Microbiol.">
        <title>Promethearchaeum syntrophicum gen. nov., sp. nov., an anaerobic, obligately syntrophic archaeon, the first isolate of the lineage 'Asgard' archaea, and proposal of the new archaeal phylum Promethearchaeota phyl. nov. and kingdom Promethearchaeati regn. nov.</title>
        <authorList>
            <person name="Imachi H."/>
            <person name="Nobu M.K."/>
            <person name="Kato S."/>
            <person name="Takaki Y."/>
            <person name="Miyazaki M."/>
            <person name="Miyata M."/>
            <person name="Ogawara M."/>
            <person name="Saito Y."/>
            <person name="Sakai S."/>
            <person name="Tahara Y.O."/>
            <person name="Takano Y."/>
            <person name="Tasumi E."/>
            <person name="Uematsu K."/>
            <person name="Yoshimura T."/>
            <person name="Itoh T."/>
            <person name="Ohkuma M."/>
            <person name="Takai K."/>
        </authorList>
    </citation>
    <scope>NUCLEOTIDE SEQUENCE [LARGE SCALE GENOMIC DNA]</scope>
    <source>
        <strain evidence="2 3">MK-D1</strain>
    </source>
</reference>
<dbReference type="InterPro" id="IPR036278">
    <property type="entry name" value="Sialidase_sf"/>
</dbReference>